<name>A0A9Q0AYL8_9PEZI</name>
<evidence type="ECO:0000313" key="2">
    <source>
        <dbReference type="EMBL" id="KAI3534427.1"/>
    </source>
</evidence>
<dbReference type="EMBL" id="SDAQ01000145">
    <property type="protein sequence ID" value="KAI3534427.1"/>
    <property type="molecule type" value="Genomic_DNA"/>
</dbReference>
<organism evidence="2 3">
    <name type="scientific">Colletotrichum abscissum</name>
    <dbReference type="NCBI Taxonomy" id="1671311"/>
    <lineage>
        <taxon>Eukaryota</taxon>
        <taxon>Fungi</taxon>
        <taxon>Dikarya</taxon>
        <taxon>Ascomycota</taxon>
        <taxon>Pezizomycotina</taxon>
        <taxon>Sordariomycetes</taxon>
        <taxon>Hypocreomycetidae</taxon>
        <taxon>Glomerellales</taxon>
        <taxon>Glomerellaceae</taxon>
        <taxon>Colletotrichum</taxon>
        <taxon>Colletotrichum acutatum species complex</taxon>
    </lineage>
</organism>
<keyword evidence="3" id="KW-1185">Reference proteome</keyword>
<sequence length="92" mass="10528">MAFSTAVFACDLLHSPSQQMNQLSVALSAVEQEIKMLQDRLEALERERQRKDILIALQDQYIEVLERGLALETPIYLAEDSYRESRSTTLVV</sequence>
<feature type="coiled-coil region" evidence="1">
    <location>
        <begin position="20"/>
        <end position="54"/>
    </location>
</feature>
<evidence type="ECO:0000313" key="3">
    <source>
        <dbReference type="Proteomes" id="UP001056436"/>
    </source>
</evidence>
<proteinExistence type="predicted"/>
<evidence type="ECO:0000256" key="1">
    <source>
        <dbReference type="SAM" id="Coils"/>
    </source>
</evidence>
<reference evidence="2" key="1">
    <citation type="submission" date="2019-01" db="EMBL/GenBank/DDBJ databases">
        <title>Colletotrichum abscissum LGMF1257.</title>
        <authorList>
            <person name="Baroncelli R."/>
        </authorList>
    </citation>
    <scope>NUCLEOTIDE SEQUENCE</scope>
    <source>
        <strain evidence="2">Ca142</strain>
    </source>
</reference>
<gene>
    <name evidence="2" type="ORF">CABS02_13258</name>
</gene>
<protein>
    <submittedName>
        <fullName evidence="2">Uncharacterized protein</fullName>
    </submittedName>
</protein>
<keyword evidence="1" id="KW-0175">Coiled coil</keyword>
<accession>A0A9Q0AYL8</accession>
<comment type="caution">
    <text evidence="2">The sequence shown here is derived from an EMBL/GenBank/DDBJ whole genome shotgun (WGS) entry which is preliminary data.</text>
</comment>
<dbReference type="Proteomes" id="UP001056436">
    <property type="component" value="Unassembled WGS sequence"/>
</dbReference>
<dbReference type="AlphaFoldDB" id="A0A9Q0AYL8"/>